<name>A0AA37LXE2_9PEZI</name>
<evidence type="ECO:0000313" key="1">
    <source>
        <dbReference type="EMBL" id="GJC88167.1"/>
    </source>
</evidence>
<dbReference type="EMBL" id="BPPX01000031">
    <property type="protein sequence ID" value="GJC88167.1"/>
    <property type="molecule type" value="Genomic_DNA"/>
</dbReference>
<organism evidence="1 2">
    <name type="scientific">Colletotrichum liriopes</name>
    <dbReference type="NCBI Taxonomy" id="708192"/>
    <lineage>
        <taxon>Eukaryota</taxon>
        <taxon>Fungi</taxon>
        <taxon>Dikarya</taxon>
        <taxon>Ascomycota</taxon>
        <taxon>Pezizomycotina</taxon>
        <taxon>Sordariomycetes</taxon>
        <taxon>Hypocreomycetidae</taxon>
        <taxon>Glomerellales</taxon>
        <taxon>Glomerellaceae</taxon>
        <taxon>Colletotrichum</taxon>
        <taxon>Colletotrichum spaethianum species complex</taxon>
    </lineage>
</organism>
<sequence length="119" mass="13495">MTSTSSTATNQQKRRRGQVVEVTAPGLTNGTLDRRRGGRTTAWIAWDDDALVEQLDVALGRVEAPSEDEWHRQSFIYRDDTRLVFDDTWAPPPMAERPAGEVDWDALEANYAKPLDEMF</sequence>
<protein>
    <submittedName>
        <fullName evidence="1">Uncharacterized protein</fullName>
    </submittedName>
</protein>
<evidence type="ECO:0000313" key="2">
    <source>
        <dbReference type="Proteomes" id="UP001055172"/>
    </source>
</evidence>
<proteinExistence type="predicted"/>
<accession>A0AA37LXE2</accession>
<reference evidence="1 2" key="1">
    <citation type="submission" date="2021-07" db="EMBL/GenBank/DDBJ databases">
        <title>Genome data of Colletotrichum spaethianum.</title>
        <authorList>
            <person name="Utami Y.D."/>
            <person name="Hiruma K."/>
        </authorList>
    </citation>
    <scope>NUCLEOTIDE SEQUENCE [LARGE SCALE GENOMIC DNA]</scope>
    <source>
        <strain evidence="1 2">MAFF 242679</strain>
    </source>
</reference>
<gene>
    <name evidence="1" type="ORF">ColLi_11005</name>
</gene>
<dbReference type="AlphaFoldDB" id="A0AA37LXE2"/>
<comment type="caution">
    <text evidence="1">The sequence shown here is derived from an EMBL/GenBank/DDBJ whole genome shotgun (WGS) entry which is preliminary data.</text>
</comment>
<keyword evidence="2" id="KW-1185">Reference proteome</keyword>
<dbReference type="Proteomes" id="UP001055172">
    <property type="component" value="Unassembled WGS sequence"/>
</dbReference>